<accession>A0A7X9T8Z1</accession>
<dbReference type="InterPro" id="IPR001387">
    <property type="entry name" value="Cro/C1-type_HTH"/>
</dbReference>
<comment type="caution">
    <text evidence="1">The sequence shown here is derived from an EMBL/GenBank/DDBJ whole genome shotgun (WGS) entry which is preliminary data.</text>
</comment>
<name>A0A7X9T8Z1_9ACTN</name>
<dbReference type="Proteomes" id="UP000565613">
    <property type="component" value="Unassembled WGS sequence"/>
</dbReference>
<proteinExistence type="predicted"/>
<evidence type="ECO:0000313" key="1">
    <source>
        <dbReference type="EMBL" id="NMF25083.1"/>
    </source>
</evidence>
<sequence>MDAQTATNGMVRVSGKAPGELASAMGKGRTYVYSLLNHESVPRLDTFVRLAHACGYRLILETEDGSKGVELYSDVDVEGSDSVEACDLANSLLERSVGEDAVKNMTSAEWYEAVQKLLPHAVELIHKREERFFESGDSEGRDHPIMKFF</sequence>
<reference evidence="1 2" key="1">
    <citation type="submission" date="2020-04" db="EMBL/GenBank/DDBJ databases">
        <authorList>
            <person name="Hitch T.C.A."/>
            <person name="Wylensek D."/>
            <person name="Clavel T."/>
        </authorList>
    </citation>
    <scope>NUCLEOTIDE SEQUENCE [LARGE SCALE GENOMIC DNA]</scope>
    <source>
        <strain evidence="1 2">105184</strain>
    </source>
</reference>
<dbReference type="RefSeq" id="WP_170103171.1">
    <property type="nucleotide sequence ID" value="NZ_JABAGR010000001.1"/>
</dbReference>
<dbReference type="AlphaFoldDB" id="A0A7X9T8Z1"/>
<dbReference type="CDD" id="cd00093">
    <property type="entry name" value="HTH_XRE"/>
    <property type="match status" value="1"/>
</dbReference>
<dbReference type="EMBL" id="JABAGR010000001">
    <property type="protein sequence ID" value="NMF25083.1"/>
    <property type="molecule type" value="Genomic_DNA"/>
</dbReference>
<organism evidence="1 2">
    <name type="scientific">Parafannyhessea umbonata</name>
    <dbReference type="NCBI Taxonomy" id="604330"/>
    <lineage>
        <taxon>Bacteria</taxon>
        <taxon>Bacillati</taxon>
        <taxon>Actinomycetota</taxon>
        <taxon>Coriobacteriia</taxon>
        <taxon>Coriobacteriales</taxon>
        <taxon>Atopobiaceae</taxon>
        <taxon>Parafannyhessea</taxon>
    </lineage>
</organism>
<protein>
    <submittedName>
        <fullName evidence="1">Helix-turn-helix transcriptional regulator</fullName>
    </submittedName>
</protein>
<gene>
    <name evidence="1" type="ORF">HF885_01310</name>
</gene>
<evidence type="ECO:0000313" key="2">
    <source>
        <dbReference type="Proteomes" id="UP000565613"/>
    </source>
</evidence>